<feature type="region of interest" description="Disordered" evidence="1">
    <location>
        <begin position="253"/>
        <end position="325"/>
    </location>
</feature>
<evidence type="ECO:0000313" key="3">
    <source>
        <dbReference type="Proteomes" id="UP001213000"/>
    </source>
</evidence>
<reference evidence="2" key="1">
    <citation type="submission" date="2022-07" db="EMBL/GenBank/DDBJ databases">
        <title>Genome Sequence of Leucocoprinus birnbaumii.</title>
        <authorList>
            <person name="Buettner E."/>
        </authorList>
    </citation>
    <scope>NUCLEOTIDE SEQUENCE</scope>
    <source>
        <strain evidence="2">VT141</strain>
    </source>
</reference>
<comment type="caution">
    <text evidence="2">The sequence shown here is derived from an EMBL/GenBank/DDBJ whole genome shotgun (WGS) entry which is preliminary data.</text>
</comment>
<evidence type="ECO:0000256" key="1">
    <source>
        <dbReference type="SAM" id="MobiDB-lite"/>
    </source>
</evidence>
<feature type="region of interest" description="Disordered" evidence="1">
    <location>
        <begin position="399"/>
        <end position="454"/>
    </location>
</feature>
<dbReference type="EMBL" id="JANIEX010000005">
    <property type="protein sequence ID" value="KAJ3576746.1"/>
    <property type="molecule type" value="Genomic_DNA"/>
</dbReference>
<dbReference type="AlphaFoldDB" id="A0AAD5W2R0"/>
<proteinExistence type="predicted"/>
<accession>A0AAD5W2R0</accession>
<organism evidence="2 3">
    <name type="scientific">Leucocoprinus birnbaumii</name>
    <dbReference type="NCBI Taxonomy" id="56174"/>
    <lineage>
        <taxon>Eukaryota</taxon>
        <taxon>Fungi</taxon>
        <taxon>Dikarya</taxon>
        <taxon>Basidiomycota</taxon>
        <taxon>Agaricomycotina</taxon>
        <taxon>Agaricomycetes</taxon>
        <taxon>Agaricomycetidae</taxon>
        <taxon>Agaricales</taxon>
        <taxon>Agaricineae</taxon>
        <taxon>Agaricaceae</taxon>
        <taxon>Leucocoprinus</taxon>
    </lineage>
</organism>
<protein>
    <submittedName>
        <fullName evidence="2">Uncharacterized protein</fullName>
    </submittedName>
</protein>
<evidence type="ECO:0000313" key="2">
    <source>
        <dbReference type="EMBL" id="KAJ3576746.1"/>
    </source>
</evidence>
<sequence>MADTANTPAPVLSFPAVLRNPGLKDRYAHLYGEASAGQERAASSPTRFKKLRRDQNEGKRWVRRKDNAQFVGNPHIVTATKKDYVLPTPSNKPTFPEPLPSYLPRTAKVPVATLPSRDPVSANAGRFSLSMKGMRKDLRRAGGRAEALVRIVEAEMTEWLQGGVMLRPDESNATGLANFQVKPGEGRTIESTGIIEVSRTPLQLVWSIADDAFARYVVHCCARYHEVVSFSKGDLDDRLTYLLRPNVQKPDYAAVNNLETPPVTDADYSSQLDTTDVDSDFVSDRDLIDSDVEETAANPRVQTTNPGGHLDSIRETSLPASPHLHPALREDDEWSVLSGDAGGFGDESSSEADADLLDSVASLSLQDTQAPAREPHDDLDTTLTQDAVSVIREVLEEGRESPLERLSHHQQPAHLPGRRWVRSTSSPSRSPVRSRRIVSARKKRQLASMRGAQRESHNRSFYDYLFN</sequence>
<dbReference type="Proteomes" id="UP001213000">
    <property type="component" value="Unassembled WGS sequence"/>
</dbReference>
<feature type="compositionally biased region" description="Basic residues" evidence="1">
    <location>
        <begin position="432"/>
        <end position="445"/>
    </location>
</feature>
<gene>
    <name evidence="2" type="ORF">NP233_g219</name>
</gene>
<name>A0AAD5W2R0_9AGAR</name>
<keyword evidence="3" id="KW-1185">Reference proteome</keyword>
<feature type="compositionally biased region" description="Low complexity" evidence="1">
    <location>
        <begin position="422"/>
        <end position="431"/>
    </location>
</feature>